<keyword evidence="1" id="KW-0732">Signal</keyword>
<dbReference type="EMBL" id="QSTF01000005">
    <property type="protein sequence ID" value="RGM42001.1"/>
    <property type="molecule type" value="Genomic_DNA"/>
</dbReference>
<evidence type="ECO:0000256" key="1">
    <source>
        <dbReference type="SAM" id="SignalP"/>
    </source>
</evidence>
<dbReference type="RefSeq" id="WP_117747412.1">
    <property type="nucleotide sequence ID" value="NZ_JAHYZL010000026.1"/>
</dbReference>
<organism evidence="2 3">
    <name type="scientific">Phocaeicola plebeius</name>
    <dbReference type="NCBI Taxonomy" id="310297"/>
    <lineage>
        <taxon>Bacteria</taxon>
        <taxon>Pseudomonadati</taxon>
        <taxon>Bacteroidota</taxon>
        <taxon>Bacteroidia</taxon>
        <taxon>Bacteroidales</taxon>
        <taxon>Bacteroidaceae</taxon>
        <taxon>Phocaeicola</taxon>
    </lineage>
</organism>
<reference evidence="2 3" key="1">
    <citation type="submission" date="2018-08" db="EMBL/GenBank/DDBJ databases">
        <title>A genome reference for cultivated species of the human gut microbiota.</title>
        <authorList>
            <person name="Zou Y."/>
            <person name="Xue W."/>
            <person name="Luo G."/>
        </authorList>
    </citation>
    <scope>NUCLEOTIDE SEQUENCE [LARGE SCALE GENOMIC DNA]</scope>
    <source>
        <strain evidence="2 3">OM08-14</strain>
    </source>
</reference>
<gene>
    <name evidence="2" type="ORF">DXC17_03495</name>
</gene>
<feature type="chain" id="PRO_5017681795" evidence="1">
    <location>
        <begin position="21"/>
        <end position="425"/>
    </location>
</feature>
<proteinExistence type="predicted"/>
<evidence type="ECO:0000313" key="3">
    <source>
        <dbReference type="Proteomes" id="UP000260780"/>
    </source>
</evidence>
<name>A0A3E4WID2_9BACT</name>
<sequence>MKKIFLICFTLIASTLLFCACHTESMEDIVNAKGNLSLSSMKVGVNLDVDVVYLDSRAESEIDLSNYIVTIYDKYSQRAGQWVYSEMPEIVSLAVGTYTVEVKSAAEPSNGFDIPYYKGTATCEVKENQVTDVPAISCKLANMLFTVEYDESFQDKISEDVVTTITIGENSLQIPASESRKAYLIAPDSETASMEVSLKGTIDGEVIDYSEHFDDVKSGVHNIIKYQFIPVSDGNTVTAGGAFNISIAIDSSLTGSDESVSVNPGPEPGIDDFPTGGGEGDNLPTIVGTIFNGNSFDISNDVLEVPTSTNENNPLPLQVTLSAANGIAHVFVTIDSETLTEDILTGVNLAASFDLAEPGELEAGLKGLGFPTGDAVVGQTTILFDVTGFTPLLGLYGAASHNFIIRLIDQQGLEVTQTLKIKSVE</sequence>
<comment type="caution">
    <text evidence="2">The sequence shown here is derived from an EMBL/GenBank/DDBJ whole genome shotgun (WGS) entry which is preliminary data.</text>
</comment>
<dbReference type="InterPro" id="IPR027840">
    <property type="entry name" value="DUF4493"/>
</dbReference>
<accession>A0A3E4WID2</accession>
<dbReference type="AlphaFoldDB" id="A0A3E4WID2"/>
<protein>
    <submittedName>
        <fullName evidence="2">DUF4493 domain-containing protein</fullName>
    </submittedName>
</protein>
<feature type="signal peptide" evidence="1">
    <location>
        <begin position="1"/>
        <end position="20"/>
    </location>
</feature>
<evidence type="ECO:0000313" key="2">
    <source>
        <dbReference type="EMBL" id="RGM42001.1"/>
    </source>
</evidence>
<dbReference type="Pfam" id="PF14900">
    <property type="entry name" value="DUF4493"/>
    <property type="match status" value="1"/>
</dbReference>
<dbReference type="Proteomes" id="UP000260780">
    <property type="component" value="Unassembled WGS sequence"/>
</dbReference>
<dbReference type="PROSITE" id="PS51257">
    <property type="entry name" value="PROKAR_LIPOPROTEIN"/>
    <property type="match status" value="1"/>
</dbReference>